<reference evidence="1" key="1">
    <citation type="submission" date="2023-11" db="EMBL/GenBank/DDBJ databases">
        <authorList>
            <person name="Poullet M."/>
        </authorList>
    </citation>
    <scope>NUCLEOTIDE SEQUENCE</scope>
    <source>
        <strain evidence="1">E1834</strain>
    </source>
</reference>
<name>A0ACB0ZG54_MELEN</name>
<proteinExistence type="predicted"/>
<keyword evidence="2" id="KW-1185">Reference proteome</keyword>
<dbReference type="EMBL" id="CAVMJV010000035">
    <property type="protein sequence ID" value="CAK5078032.1"/>
    <property type="molecule type" value="Genomic_DNA"/>
</dbReference>
<evidence type="ECO:0000313" key="1">
    <source>
        <dbReference type="EMBL" id="CAK5078032.1"/>
    </source>
</evidence>
<dbReference type="Proteomes" id="UP001497535">
    <property type="component" value="Unassembled WGS sequence"/>
</dbReference>
<accession>A0ACB0ZG54</accession>
<sequence>MTTNQSGDTSPGGSNSISNSSVRTTRTSEDEEGQVAPHNAFHLGCCSSPEPQEQDEESDGQCCDEEEALSRLAVASGLFRRDPSVGVQTEYNDEFPPLRFLRALGEDPSGFIQQQQAFYFTGSSDVVPASLLHLQQPSQQNNNNNHPLPSQLPIPTLSAAANQQTTNTASNTAINAASAASVTMDASSSCSDGTLQLVIQNFRHMSDTVRGPCKYIQTVPWRIMVMPRQHVVQKKGTQKCLGFFLQCCPDAYSESWSCQASAELRLISQKAGIPNFIRKTNHVYTAKENDWGYSCFMTWADILDESQGYIKDDKVTLEVQVKADPPKNILTHSEFKKKIQDYKRLADLQCQRGLIDKAIDCNTQALKFCKDKDPQCKIELETQKAHLIDMKLKQSIQRIEKGGDLSKIDDDSTTNLNALRQAMGTTTRCSGGNASSKATKNKSTNTKDANTITTNNSTNVDNGIILDKKQQEKQQQRGGTPPFTSPNKEEKLQTTPNKKIDKTSKSVEPNNEENNKKNICKQDGKQGGGGGGTKKRLYKSASTNELGAVGAICKEEFDFIKDRYQEEEDLLPDQIKHFLKHLSEGDKDSNRLKEQIAKLELIASPFEKPDPLLLEGIMKLSPEEADKALVKAITFYALERENDRDRGSINDSNQLDRLETVIRNKFCESCLHEGHLQIGKRETSESGCQTEFARRIPREAIPADDATLRIMQQLQQQQQHLLGQHATNEEYINALKTQAFAAVQQQQQQQQAVQQQQNQQQQPVVNVPTRRKKAAAKKGLQQQQKQQQQQMAEFQQKQQNLIQQQQQLQQQFIQVANARAVQQQQMADCTNQSTVGLVDAMNLDLNNPQMGSLFANSKPLLNTSGIDMNLAALTNLDLSKIQFSSSDPVTMSETNAVNAQGNNNTVFSRQYIEEWLRYNTRHLLKANFDDKQQQPSVASSISASSMPGGSNSDAAMASLANQIYSVDPQDVTATQAALFQLHCLNAKNIQNKVDEFVQTLESHANFRDLRNCIDRLLTLCADDENFTSADDTVSVISVSECSGRDFDANKEAAIIQDYSALQHPFIEEDPHDYILLRELKQQEIMLSTRLNSILYQLHQASISDIVDRIEAKVKVLDEKLKISKNECATLKANDKKINDQLALVQKEFSGINGKYEKLIQQLKDRKNEIKKLEKKAKSEAFMQERLDELQERFDATKKELLATQRQLAEEQSKYKRDTQSLADSKKHLNAELNSKYSEVQKLNTNLDEKTTALKKLESQLANERKSNTQTISTLTERAKRAEINLLEHKLDDGLRILERAKDDCSAQIKVLEVDKQKRSLQSEIDVIKWNIGEWESKREEVASLISQAKTEFAAHIQAVKSGKQLMQLPKLQVPKPPPCPRIHPMPQVVATPQQISSSAIPSTPNSSAIQHQQSQQNQVVPPSPLSLDRKVITPPGKTRTGGGDNNNIIVTPQQQSAQQHQSHSTPLSSTSSITSMTTPVKAPGALGTAVAFQSLSSSRGIGSSLQQQSLTQQQPPPQPPHLPPPIAPIGVRPTNYQNGISVPPPPVGQPPSAAAVAHHKFATAVAQQIGQQLPPSQQQASSQRHSPKLGANTATTQFILPSQSNAATNFQQQQNFHAISQPHQTLSSSSLRHQQPPPPTQQQGGGNLIVRPSPSFQSWNGGWSDQLNHLNNISDIFGQGRSFGPLGSDFGGNNNSNNTSGGSIGGSGGTGGNSGVSGGGGGGGVIGSNVVGGGAFRSASVTNQLQQQQVSGPGIISSPSNNTNNPPPAIGSNNNTPASQPIGAGRNVQNISPSQSQQLQQQQQRNGWSAFTADTWNPSAISSKKKFFY</sequence>
<organism evidence="1 2">
    <name type="scientific">Meloidogyne enterolobii</name>
    <name type="common">Root-knot nematode worm</name>
    <name type="synonym">Meloidogyne mayaguensis</name>
    <dbReference type="NCBI Taxonomy" id="390850"/>
    <lineage>
        <taxon>Eukaryota</taxon>
        <taxon>Metazoa</taxon>
        <taxon>Ecdysozoa</taxon>
        <taxon>Nematoda</taxon>
        <taxon>Chromadorea</taxon>
        <taxon>Rhabditida</taxon>
        <taxon>Tylenchina</taxon>
        <taxon>Tylenchomorpha</taxon>
        <taxon>Tylenchoidea</taxon>
        <taxon>Meloidogynidae</taxon>
        <taxon>Meloidogyninae</taxon>
        <taxon>Meloidogyne</taxon>
    </lineage>
</organism>
<gene>
    <name evidence="1" type="ORF">MENTE1834_LOCUS25067</name>
</gene>
<evidence type="ECO:0000313" key="2">
    <source>
        <dbReference type="Proteomes" id="UP001497535"/>
    </source>
</evidence>
<protein>
    <submittedName>
        <fullName evidence="1">Uncharacterized protein</fullName>
    </submittedName>
</protein>
<comment type="caution">
    <text evidence="1">The sequence shown here is derived from an EMBL/GenBank/DDBJ whole genome shotgun (WGS) entry which is preliminary data.</text>
</comment>